<organism evidence="1 2">
    <name type="scientific">Haemonchus contortus</name>
    <name type="common">Barber pole worm</name>
    <dbReference type="NCBI Taxonomy" id="6289"/>
    <lineage>
        <taxon>Eukaryota</taxon>
        <taxon>Metazoa</taxon>
        <taxon>Ecdysozoa</taxon>
        <taxon>Nematoda</taxon>
        <taxon>Chromadorea</taxon>
        <taxon>Rhabditida</taxon>
        <taxon>Rhabditina</taxon>
        <taxon>Rhabditomorpha</taxon>
        <taxon>Strongyloidea</taxon>
        <taxon>Trichostrongylidae</taxon>
        <taxon>Haemonchus</taxon>
    </lineage>
</organism>
<keyword evidence="1" id="KW-1185">Reference proteome</keyword>
<dbReference type="AlphaFoldDB" id="A0A7I5EB62"/>
<name>A0A7I5EB62_HAECO</name>
<evidence type="ECO:0000313" key="2">
    <source>
        <dbReference type="WBParaSite" id="HCON_00119520-00001"/>
    </source>
</evidence>
<evidence type="ECO:0000313" key="1">
    <source>
        <dbReference type="Proteomes" id="UP000025227"/>
    </source>
</evidence>
<accession>A0A7I5EB62</accession>
<protein>
    <submittedName>
        <fullName evidence="2">Lipoprotein</fullName>
    </submittedName>
</protein>
<proteinExistence type="predicted"/>
<dbReference type="OrthoDB" id="5818533at2759"/>
<sequence length="138" mass="15183">MFSAIRVLPEAERFHMKCEAPSIQMVVGLAQCETTSETDRSTAGSILNENAENHQVTFEYNGQRAVLWIRPYITYVKLAKMLGGIFSIPDDYKITFIFEVDQTATAITDSISTAIDSKFGTARLPSTGVVTLSAVPQT</sequence>
<dbReference type="Proteomes" id="UP000025227">
    <property type="component" value="Unplaced"/>
</dbReference>
<reference evidence="2" key="1">
    <citation type="submission" date="2020-12" db="UniProtKB">
        <authorList>
            <consortium name="WormBaseParasite"/>
        </authorList>
    </citation>
    <scope>IDENTIFICATION</scope>
    <source>
        <strain evidence="2">MHco3</strain>
    </source>
</reference>
<dbReference type="WBParaSite" id="HCON_00119520-00001">
    <property type="protein sequence ID" value="HCON_00119520-00001"/>
    <property type="gene ID" value="HCON_00119520"/>
</dbReference>